<dbReference type="EnsemblProtists" id="HpaT800409">
    <property type="protein sequence ID" value="HpaP800409"/>
    <property type="gene ID" value="HpaG800409"/>
</dbReference>
<sequence length="50" mass="5385">MDPISCLRGLPTRSAVTEVPASRGGHHPPLYLPLACLLTTCRRARGMPKS</sequence>
<proteinExistence type="predicted"/>
<dbReference type="HOGENOM" id="CLU_3128295_0_0_1"/>
<organism evidence="1 2">
    <name type="scientific">Hyaloperonospora arabidopsidis (strain Emoy2)</name>
    <name type="common">Downy mildew agent</name>
    <name type="synonym">Peronospora arabidopsidis</name>
    <dbReference type="NCBI Taxonomy" id="559515"/>
    <lineage>
        <taxon>Eukaryota</taxon>
        <taxon>Sar</taxon>
        <taxon>Stramenopiles</taxon>
        <taxon>Oomycota</taxon>
        <taxon>Peronosporomycetes</taxon>
        <taxon>Peronosporales</taxon>
        <taxon>Peronosporaceae</taxon>
        <taxon>Hyaloperonospora</taxon>
    </lineage>
</organism>
<evidence type="ECO:0000313" key="2">
    <source>
        <dbReference type="Proteomes" id="UP000011713"/>
    </source>
</evidence>
<reference evidence="1" key="2">
    <citation type="submission" date="2015-06" db="UniProtKB">
        <authorList>
            <consortium name="EnsemblProtists"/>
        </authorList>
    </citation>
    <scope>IDENTIFICATION</scope>
    <source>
        <strain evidence="1">Emoy2</strain>
    </source>
</reference>
<reference evidence="2" key="1">
    <citation type="journal article" date="2010" name="Science">
        <title>Signatures of adaptation to obligate biotrophy in the Hyaloperonospora arabidopsidis genome.</title>
        <authorList>
            <person name="Baxter L."/>
            <person name="Tripathy S."/>
            <person name="Ishaque N."/>
            <person name="Boot N."/>
            <person name="Cabral A."/>
            <person name="Kemen E."/>
            <person name="Thines M."/>
            <person name="Ah-Fong A."/>
            <person name="Anderson R."/>
            <person name="Badejoko W."/>
            <person name="Bittner-Eddy P."/>
            <person name="Boore J.L."/>
            <person name="Chibucos M.C."/>
            <person name="Coates M."/>
            <person name="Dehal P."/>
            <person name="Delehaunty K."/>
            <person name="Dong S."/>
            <person name="Downton P."/>
            <person name="Dumas B."/>
            <person name="Fabro G."/>
            <person name="Fronick C."/>
            <person name="Fuerstenberg S.I."/>
            <person name="Fulton L."/>
            <person name="Gaulin E."/>
            <person name="Govers F."/>
            <person name="Hughes L."/>
            <person name="Humphray S."/>
            <person name="Jiang R.H."/>
            <person name="Judelson H."/>
            <person name="Kamoun S."/>
            <person name="Kyung K."/>
            <person name="Meijer H."/>
            <person name="Minx P."/>
            <person name="Morris P."/>
            <person name="Nelson J."/>
            <person name="Phuntumart V."/>
            <person name="Qutob D."/>
            <person name="Rehmany A."/>
            <person name="Rougon-Cardoso A."/>
            <person name="Ryden P."/>
            <person name="Torto-Alalibo T."/>
            <person name="Studholme D."/>
            <person name="Wang Y."/>
            <person name="Win J."/>
            <person name="Wood J."/>
            <person name="Clifton S.W."/>
            <person name="Rogers J."/>
            <person name="Van den Ackerveken G."/>
            <person name="Jones J.D."/>
            <person name="McDowell J.M."/>
            <person name="Beynon J."/>
            <person name="Tyler B.M."/>
        </authorList>
    </citation>
    <scope>NUCLEOTIDE SEQUENCE [LARGE SCALE GENOMIC DNA]</scope>
    <source>
        <strain evidence="2">Emoy2</strain>
    </source>
</reference>
<dbReference type="Proteomes" id="UP000011713">
    <property type="component" value="Unassembled WGS sequence"/>
</dbReference>
<dbReference type="AlphaFoldDB" id="M4B2B1"/>
<protein>
    <submittedName>
        <fullName evidence="1">Uncharacterized protein</fullName>
    </submittedName>
</protein>
<evidence type="ECO:0000313" key="1">
    <source>
        <dbReference type="EnsemblProtists" id="HpaP800409"/>
    </source>
</evidence>
<dbReference type="EMBL" id="JH597777">
    <property type="status" value="NOT_ANNOTATED_CDS"/>
    <property type="molecule type" value="Genomic_DNA"/>
</dbReference>
<accession>M4B2B1</accession>
<dbReference type="InParanoid" id="M4B2B1"/>
<keyword evidence="2" id="KW-1185">Reference proteome</keyword>
<name>M4B2B1_HYAAE</name>
<dbReference type="VEuPathDB" id="FungiDB:HpaG800409"/>